<evidence type="ECO:0000313" key="7">
    <source>
        <dbReference type="Proteomes" id="UP000472271"/>
    </source>
</evidence>
<evidence type="ECO:0000313" key="6">
    <source>
        <dbReference type="Ensembl" id="ENSSORP00005041791.1"/>
    </source>
</evidence>
<evidence type="ECO:0000256" key="2">
    <source>
        <dbReference type="ARBA" id="ARBA00022490"/>
    </source>
</evidence>
<accession>A0A673BGU2</accession>
<keyword evidence="4" id="KW-0677">Repeat</keyword>
<proteinExistence type="predicted"/>
<dbReference type="Proteomes" id="UP000472271">
    <property type="component" value="Chromosome 19"/>
</dbReference>
<sequence length="122" mass="14130">HTFYSSLSEEPRTGLQPLNTNSERKYRSSSPRLSNNSISDLAELQNILSHLLAEPLKLIWLDLSFDKLTHTDPVRFLVIHINFSLSFLQIHLENTGLMCRKDTQKNSVVKDKVYLIRLRLPL</sequence>
<reference evidence="6" key="2">
    <citation type="submission" date="2025-08" db="UniProtKB">
        <authorList>
            <consortium name="Ensembl"/>
        </authorList>
    </citation>
    <scope>IDENTIFICATION</scope>
</reference>
<evidence type="ECO:0000256" key="4">
    <source>
        <dbReference type="ARBA" id="ARBA00022737"/>
    </source>
</evidence>
<dbReference type="AlphaFoldDB" id="A0A673BGU2"/>
<dbReference type="InParanoid" id="A0A673BGU2"/>
<keyword evidence="7" id="KW-1185">Reference proteome</keyword>
<evidence type="ECO:0000256" key="3">
    <source>
        <dbReference type="ARBA" id="ARBA00022614"/>
    </source>
</evidence>
<keyword evidence="3" id="KW-0433">Leucine-rich repeat</keyword>
<name>A0A673BGU2_9TELE</name>
<protein>
    <submittedName>
        <fullName evidence="6">Uncharacterized protein</fullName>
    </submittedName>
</protein>
<comment type="subcellular location">
    <subcellularLocation>
        <location evidence="1">Cytoplasm</location>
    </subcellularLocation>
</comment>
<evidence type="ECO:0000256" key="1">
    <source>
        <dbReference type="ARBA" id="ARBA00004496"/>
    </source>
</evidence>
<keyword evidence="2" id="KW-0963">Cytoplasm</keyword>
<dbReference type="Ensembl" id="ENSSORT00005042863.1">
    <property type="protein sequence ID" value="ENSSORP00005041791.1"/>
    <property type="gene ID" value="ENSSORG00005019408.1"/>
</dbReference>
<reference evidence="6" key="1">
    <citation type="submission" date="2019-06" db="EMBL/GenBank/DDBJ databases">
        <authorList>
            <consortium name="Wellcome Sanger Institute Data Sharing"/>
        </authorList>
    </citation>
    <scope>NUCLEOTIDE SEQUENCE [LARGE SCALE GENOMIC DNA]</scope>
</reference>
<organism evidence="6 7">
    <name type="scientific">Sphaeramia orbicularis</name>
    <name type="common">orbiculate cardinalfish</name>
    <dbReference type="NCBI Taxonomy" id="375764"/>
    <lineage>
        <taxon>Eukaryota</taxon>
        <taxon>Metazoa</taxon>
        <taxon>Chordata</taxon>
        <taxon>Craniata</taxon>
        <taxon>Vertebrata</taxon>
        <taxon>Euteleostomi</taxon>
        <taxon>Actinopterygii</taxon>
        <taxon>Neopterygii</taxon>
        <taxon>Teleostei</taxon>
        <taxon>Neoteleostei</taxon>
        <taxon>Acanthomorphata</taxon>
        <taxon>Gobiaria</taxon>
        <taxon>Kurtiformes</taxon>
        <taxon>Apogonoidei</taxon>
        <taxon>Apogonidae</taxon>
        <taxon>Apogoninae</taxon>
        <taxon>Sphaeramia</taxon>
    </lineage>
</organism>
<dbReference type="PANTHER" id="PTHR46545">
    <property type="entry name" value="LEUCINE-RICH REPEAT-CONTAINING PROTEIN 51"/>
    <property type="match status" value="1"/>
</dbReference>
<dbReference type="PANTHER" id="PTHR46545:SF1">
    <property type="entry name" value="LEUCINE-RICH REPEAT-CONTAINING PROTEIN 51"/>
    <property type="match status" value="1"/>
</dbReference>
<dbReference type="GO" id="GO:0005737">
    <property type="term" value="C:cytoplasm"/>
    <property type="evidence" value="ECO:0007669"/>
    <property type="project" value="UniProtKB-SubCell"/>
</dbReference>
<reference evidence="6" key="3">
    <citation type="submission" date="2025-09" db="UniProtKB">
        <authorList>
            <consortium name="Ensembl"/>
        </authorList>
    </citation>
    <scope>IDENTIFICATION</scope>
</reference>
<evidence type="ECO:0000256" key="5">
    <source>
        <dbReference type="SAM" id="MobiDB-lite"/>
    </source>
</evidence>
<feature type="region of interest" description="Disordered" evidence="5">
    <location>
        <begin position="1"/>
        <end position="34"/>
    </location>
</feature>